<keyword evidence="4" id="KW-0808">Transferase</keyword>
<protein>
    <recommendedName>
        <fullName evidence="9">Glycosyltransferase RgtA/B/C/D-like domain-containing protein</fullName>
    </recommendedName>
</protein>
<name>A0A3B0T2A8_9ZZZZ</name>
<accession>A0A3B0T2A8</accession>
<feature type="transmembrane region" description="Helical" evidence="8">
    <location>
        <begin position="313"/>
        <end position="334"/>
    </location>
</feature>
<organism evidence="10">
    <name type="scientific">hydrothermal vent metagenome</name>
    <dbReference type="NCBI Taxonomy" id="652676"/>
    <lineage>
        <taxon>unclassified sequences</taxon>
        <taxon>metagenomes</taxon>
        <taxon>ecological metagenomes</taxon>
    </lineage>
</organism>
<evidence type="ECO:0000256" key="2">
    <source>
        <dbReference type="ARBA" id="ARBA00022475"/>
    </source>
</evidence>
<feature type="transmembrane region" description="Helical" evidence="8">
    <location>
        <begin position="275"/>
        <end position="293"/>
    </location>
</feature>
<dbReference type="GO" id="GO:0005886">
    <property type="term" value="C:plasma membrane"/>
    <property type="evidence" value="ECO:0007669"/>
    <property type="project" value="UniProtKB-SubCell"/>
</dbReference>
<feature type="transmembrane region" description="Helical" evidence="8">
    <location>
        <begin position="148"/>
        <end position="168"/>
    </location>
</feature>
<dbReference type="PANTHER" id="PTHR33908">
    <property type="entry name" value="MANNOSYLTRANSFERASE YKCB-RELATED"/>
    <property type="match status" value="1"/>
</dbReference>
<feature type="transmembrane region" description="Helical" evidence="8">
    <location>
        <begin position="346"/>
        <end position="367"/>
    </location>
</feature>
<proteinExistence type="predicted"/>
<dbReference type="AlphaFoldDB" id="A0A3B0T2A8"/>
<keyword evidence="6 8" id="KW-1133">Transmembrane helix</keyword>
<evidence type="ECO:0000256" key="5">
    <source>
        <dbReference type="ARBA" id="ARBA00022692"/>
    </source>
</evidence>
<feature type="transmembrane region" description="Helical" evidence="8">
    <location>
        <begin position="468"/>
        <end position="488"/>
    </location>
</feature>
<feature type="domain" description="Glycosyltransferase RgtA/B/C/D-like" evidence="9">
    <location>
        <begin position="137"/>
        <end position="288"/>
    </location>
</feature>
<comment type="subcellular location">
    <subcellularLocation>
        <location evidence="1">Cell membrane</location>
        <topology evidence="1">Multi-pass membrane protein</topology>
    </subcellularLocation>
</comment>
<evidence type="ECO:0000259" key="9">
    <source>
        <dbReference type="Pfam" id="PF13231"/>
    </source>
</evidence>
<gene>
    <name evidence="10" type="ORF">MNBD_ALPHA05-332</name>
</gene>
<feature type="transmembrane region" description="Helical" evidence="8">
    <location>
        <begin position="251"/>
        <end position="266"/>
    </location>
</feature>
<dbReference type="GO" id="GO:0008610">
    <property type="term" value="P:lipid biosynthetic process"/>
    <property type="evidence" value="ECO:0007669"/>
    <property type="project" value="UniProtKB-ARBA"/>
</dbReference>
<evidence type="ECO:0000313" key="10">
    <source>
        <dbReference type="EMBL" id="VAW08582.1"/>
    </source>
</evidence>
<evidence type="ECO:0000256" key="7">
    <source>
        <dbReference type="ARBA" id="ARBA00023136"/>
    </source>
</evidence>
<evidence type="ECO:0000256" key="1">
    <source>
        <dbReference type="ARBA" id="ARBA00004651"/>
    </source>
</evidence>
<dbReference type="InterPro" id="IPR038731">
    <property type="entry name" value="RgtA/B/C-like"/>
</dbReference>
<dbReference type="GO" id="GO:0016763">
    <property type="term" value="F:pentosyltransferase activity"/>
    <property type="evidence" value="ECO:0007669"/>
    <property type="project" value="TreeGrafter"/>
</dbReference>
<reference evidence="10" key="1">
    <citation type="submission" date="2018-06" db="EMBL/GenBank/DDBJ databases">
        <authorList>
            <person name="Zhirakovskaya E."/>
        </authorList>
    </citation>
    <scope>NUCLEOTIDE SEQUENCE</scope>
</reference>
<feature type="non-terminal residue" evidence="10">
    <location>
        <position position="1"/>
    </location>
</feature>
<feature type="transmembrane region" description="Helical" evidence="8">
    <location>
        <begin position="62"/>
        <end position="85"/>
    </location>
</feature>
<dbReference type="PANTHER" id="PTHR33908:SF11">
    <property type="entry name" value="MEMBRANE PROTEIN"/>
    <property type="match status" value="1"/>
</dbReference>
<keyword evidence="2" id="KW-1003">Cell membrane</keyword>
<dbReference type="Pfam" id="PF13231">
    <property type="entry name" value="PMT_2"/>
    <property type="match status" value="1"/>
</dbReference>
<keyword evidence="3" id="KW-0328">Glycosyltransferase</keyword>
<feature type="transmembrane region" description="Helical" evidence="8">
    <location>
        <begin position="437"/>
        <end position="456"/>
    </location>
</feature>
<keyword evidence="5 8" id="KW-0812">Transmembrane</keyword>
<feature type="transmembrane region" description="Helical" evidence="8">
    <location>
        <begin position="180"/>
        <end position="199"/>
    </location>
</feature>
<keyword evidence="7 8" id="KW-0472">Membrane</keyword>
<evidence type="ECO:0000256" key="6">
    <source>
        <dbReference type="ARBA" id="ARBA00022989"/>
    </source>
</evidence>
<feature type="non-terminal residue" evidence="10">
    <location>
        <position position="501"/>
    </location>
</feature>
<sequence length="501" mass="54221">LTIYDHRTHRELGDSYSSLRDSHRTFVRKEYILKYWRKILTMGISSTTVQPDYSAAANWRAITIYGGLALILAGVFLIAPAPFIIDGGIYLDMARAMANDGSLAIAGNGGVEGAPALTKYLTHGVNGRVYPQYPSGYALLAAPFYKLMGVRGLILMNAGAALASIWLTWRIAAHFYTAEIARYAAIIFALATFILSYAFSIWPHALSLAFVLGSVYCAVAATKDSARLKQLALIFSSGLLIGAGINIRVDVILTFPILFLWLRLFARSDDRLSPAFLLMGMAPGLMLASQLNLIKFGAFSPFSYGPSDGADSIARYIPIMIAGAALLAGVWLINTPKMARIAMERFGVKTCAAVVGVAVLAGVLVAGDFLWKILYGAYVLVINLQAHDAYYQQGVERNSFGQLLFWGYAKKALVQSLVFIPLVIIPAFQFFRGKNIAGASLCLLAIAAPVVFYAMSQWHGGGSYNMRYFIPALPFIAILSAAGLQAIAAKGAFSRQATLVI</sequence>
<dbReference type="EMBL" id="UOEH01000675">
    <property type="protein sequence ID" value="VAW08582.1"/>
    <property type="molecule type" value="Genomic_DNA"/>
</dbReference>
<dbReference type="InterPro" id="IPR050297">
    <property type="entry name" value="LipidA_mod_glycosyltrf_83"/>
</dbReference>
<feature type="transmembrane region" description="Helical" evidence="8">
    <location>
        <begin position="412"/>
        <end position="431"/>
    </location>
</feature>
<evidence type="ECO:0000256" key="4">
    <source>
        <dbReference type="ARBA" id="ARBA00022679"/>
    </source>
</evidence>
<evidence type="ECO:0000256" key="8">
    <source>
        <dbReference type="SAM" id="Phobius"/>
    </source>
</evidence>
<evidence type="ECO:0000256" key="3">
    <source>
        <dbReference type="ARBA" id="ARBA00022676"/>
    </source>
</evidence>